<dbReference type="InterPro" id="IPR055140">
    <property type="entry name" value="Thiolase_C_2"/>
</dbReference>
<accession>A0A0F8ZRQ6</accession>
<evidence type="ECO:0000259" key="1">
    <source>
        <dbReference type="Pfam" id="PF22691"/>
    </source>
</evidence>
<sequence>AGQITDNYWMGDRTWYEHWDSLSMLAHRVYRQAKIDNPLAELDTAELYNAFTIQEIIEYEALGFCEKGKGAELIRKGVTTMEGELPVCPSGGVLCTNPIGATGMIRVAEAALQVMGKAEDRQVPDVRKALAHAWGAAIGFHTLMVLSNEAP</sequence>
<dbReference type="PANTHER" id="PTHR42870:SF1">
    <property type="entry name" value="NON-SPECIFIC LIPID-TRANSFER PROTEIN-LIKE 2"/>
    <property type="match status" value="1"/>
</dbReference>
<reference evidence="2" key="1">
    <citation type="journal article" date="2015" name="Nature">
        <title>Complex archaea that bridge the gap between prokaryotes and eukaryotes.</title>
        <authorList>
            <person name="Spang A."/>
            <person name="Saw J.H."/>
            <person name="Jorgensen S.L."/>
            <person name="Zaremba-Niedzwiedzka K."/>
            <person name="Martijn J."/>
            <person name="Lind A.E."/>
            <person name="van Eijk R."/>
            <person name="Schleper C."/>
            <person name="Guy L."/>
            <person name="Ettema T.J."/>
        </authorList>
    </citation>
    <scope>NUCLEOTIDE SEQUENCE</scope>
</reference>
<dbReference type="GO" id="GO:0016746">
    <property type="term" value="F:acyltransferase activity"/>
    <property type="evidence" value="ECO:0007669"/>
    <property type="project" value="InterPro"/>
</dbReference>
<gene>
    <name evidence="2" type="ORF">LCGC14_2661840</name>
</gene>
<comment type="caution">
    <text evidence="2">The sequence shown here is derived from an EMBL/GenBank/DDBJ whole genome shotgun (WGS) entry which is preliminary data.</text>
</comment>
<dbReference type="Pfam" id="PF22691">
    <property type="entry name" value="Thiolase_C_1"/>
    <property type="match status" value="1"/>
</dbReference>
<organism evidence="2">
    <name type="scientific">marine sediment metagenome</name>
    <dbReference type="NCBI Taxonomy" id="412755"/>
    <lineage>
        <taxon>unclassified sequences</taxon>
        <taxon>metagenomes</taxon>
        <taxon>ecological metagenomes</taxon>
    </lineage>
</organism>
<name>A0A0F8ZRQ6_9ZZZZ</name>
<feature type="domain" description="Thiolase C-terminal" evidence="1">
    <location>
        <begin position="25"/>
        <end position="148"/>
    </location>
</feature>
<protein>
    <recommendedName>
        <fullName evidence="1">Thiolase C-terminal domain-containing protein</fullName>
    </recommendedName>
</protein>
<dbReference type="InterPro" id="IPR016039">
    <property type="entry name" value="Thiolase-like"/>
</dbReference>
<dbReference type="Gene3D" id="3.40.47.10">
    <property type="match status" value="1"/>
</dbReference>
<proteinExistence type="predicted"/>
<evidence type="ECO:0000313" key="2">
    <source>
        <dbReference type="EMBL" id="KKK96532.1"/>
    </source>
</evidence>
<dbReference type="SUPFAM" id="SSF53901">
    <property type="entry name" value="Thiolase-like"/>
    <property type="match status" value="1"/>
</dbReference>
<dbReference type="AlphaFoldDB" id="A0A0F8ZRQ6"/>
<dbReference type="EMBL" id="LAZR01046442">
    <property type="protein sequence ID" value="KKK96532.1"/>
    <property type="molecule type" value="Genomic_DNA"/>
</dbReference>
<dbReference type="PANTHER" id="PTHR42870">
    <property type="entry name" value="ACETYL-COA C-ACETYLTRANSFERASE"/>
    <property type="match status" value="1"/>
</dbReference>
<feature type="non-terminal residue" evidence="2">
    <location>
        <position position="1"/>
    </location>
</feature>
<dbReference type="CDD" id="cd00829">
    <property type="entry name" value="SCP-x_thiolase"/>
    <property type="match status" value="1"/>
</dbReference>